<organism evidence="3 4">
    <name type="scientific">Hypholoma sublateritium (strain FD-334 SS-4)</name>
    <dbReference type="NCBI Taxonomy" id="945553"/>
    <lineage>
        <taxon>Eukaryota</taxon>
        <taxon>Fungi</taxon>
        <taxon>Dikarya</taxon>
        <taxon>Basidiomycota</taxon>
        <taxon>Agaricomycotina</taxon>
        <taxon>Agaricomycetes</taxon>
        <taxon>Agaricomycetidae</taxon>
        <taxon>Agaricales</taxon>
        <taxon>Agaricineae</taxon>
        <taxon>Strophariaceae</taxon>
        <taxon>Hypholoma</taxon>
    </lineage>
</organism>
<dbReference type="CDD" id="cd00882">
    <property type="entry name" value="Ras_like_GTPase"/>
    <property type="match status" value="1"/>
</dbReference>
<dbReference type="EMBL" id="KN817548">
    <property type="protein sequence ID" value="KJA22634.1"/>
    <property type="molecule type" value="Genomic_DNA"/>
</dbReference>
<evidence type="ECO:0000313" key="3">
    <source>
        <dbReference type="EMBL" id="KJA22634.1"/>
    </source>
</evidence>
<feature type="domain" description="G" evidence="2">
    <location>
        <begin position="13"/>
        <end position="73"/>
    </location>
</feature>
<dbReference type="OrthoDB" id="8954335at2759"/>
<dbReference type="OMA" id="ISENRMT"/>
<dbReference type="Gene3D" id="3.40.50.300">
    <property type="entry name" value="P-loop containing nucleotide triphosphate hydrolases"/>
    <property type="match status" value="1"/>
</dbReference>
<keyword evidence="4" id="KW-1185">Reference proteome</keyword>
<sequence length="372" mass="41396">MQHPSAGGREVMIVFMGPTGTGKSMFINLLTKDDNIRVGHDLESQTIDVSTSLWHDDTSGLSVTLVDTPGFDDSRSDITDTDILQKIANFLQGNGGRSINGIIYLHRISDPRVGGAAKKNLRLFRELCGDEMLSNVRLVTTNWNNVSEKEGSARQAELANRVFKPLIDAGAQMYRHDKGLASAHSIMSTLIDQTPKTMKIQLELYAGSALGNTSAGAVIIEEMTALQRKHGEEMEDLMKEMQEAAFTNDEDLRAELVKDRQRLEQLMANAEEDKRKLAKPRAPQGSPPMLPPRKSPNELQKPLPKIPQGEHVQTWHSDHALASHAGPGTIYSQEEMDPDKVYAQRIADKVYETKDKIVNAYKFYMHGSYHTS</sequence>
<dbReference type="SUPFAM" id="SSF52540">
    <property type="entry name" value="P-loop containing nucleoside triphosphate hydrolases"/>
    <property type="match status" value="1"/>
</dbReference>
<accession>A0A0D2NUX2</accession>
<feature type="compositionally biased region" description="Pro residues" evidence="1">
    <location>
        <begin position="285"/>
        <end position="294"/>
    </location>
</feature>
<dbReference type="Pfam" id="PF01926">
    <property type="entry name" value="MMR_HSR1"/>
    <property type="match status" value="1"/>
</dbReference>
<proteinExistence type="predicted"/>
<dbReference type="Proteomes" id="UP000054270">
    <property type="component" value="Unassembled WGS sequence"/>
</dbReference>
<dbReference type="InterPro" id="IPR027417">
    <property type="entry name" value="P-loop_NTPase"/>
</dbReference>
<name>A0A0D2NUX2_HYPSF</name>
<evidence type="ECO:0000259" key="2">
    <source>
        <dbReference type="Pfam" id="PF01926"/>
    </source>
</evidence>
<dbReference type="AlphaFoldDB" id="A0A0D2NUX2"/>
<protein>
    <recommendedName>
        <fullName evidence="2">G domain-containing protein</fullName>
    </recommendedName>
</protein>
<gene>
    <name evidence="3" type="ORF">HYPSUDRAFT_40697</name>
</gene>
<dbReference type="InterPro" id="IPR006073">
    <property type="entry name" value="GTP-bd"/>
</dbReference>
<feature type="region of interest" description="Disordered" evidence="1">
    <location>
        <begin position="271"/>
        <end position="310"/>
    </location>
</feature>
<evidence type="ECO:0000313" key="4">
    <source>
        <dbReference type="Proteomes" id="UP000054270"/>
    </source>
</evidence>
<dbReference type="GO" id="GO:0005525">
    <property type="term" value="F:GTP binding"/>
    <property type="evidence" value="ECO:0007669"/>
    <property type="project" value="InterPro"/>
</dbReference>
<reference evidence="4" key="1">
    <citation type="submission" date="2014-04" db="EMBL/GenBank/DDBJ databases">
        <title>Evolutionary Origins and Diversification of the Mycorrhizal Mutualists.</title>
        <authorList>
            <consortium name="DOE Joint Genome Institute"/>
            <consortium name="Mycorrhizal Genomics Consortium"/>
            <person name="Kohler A."/>
            <person name="Kuo A."/>
            <person name="Nagy L.G."/>
            <person name="Floudas D."/>
            <person name="Copeland A."/>
            <person name="Barry K.W."/>
            <person name="Cichocki N."/>
            <person name="Veneault-Fourrey C."/>
            <person name="LaButti K."/>
            <person name="Lindquist E.A."/>
            <person name="Lipzen A."/>
            <person name="Lundell T."/>
            <person name="Morin E."/>
            <person name="Murat C."/>
            <person name="Riley R."/>
            <person name="Ohm R."/>
            <person name="Sun H."/>
            <person name="Tunlid A."/>
            <person name="Henrissat B."/>
            <person name="Grigoriev I.V."/>
            <person name="Hibbett D.S."/>
            <person name="Martin F."/>
        </authorList>
    </citation>
    <scope>NUCLEOTIDE SEQUENCE [LARGE SCALE GENOMIC DNA]</scope>
    <source>
        <strain evidence="4">FD-334 SS-4</strain>
    </source>
</reference>
<evidence type="ECO:0000256" key="1">
    <source>
        <dbReference type="SAM" id="MobiDB-lite"/>
    </source>
</evidence>